<dbReference type="AlphaFoldDB" id="A0A0H5QFY7"/>
<keyword evidence="9" id="KW-0732">Signal</keyword>
<sequence length="962" mass="105542">MMLVAILVALIAIGSGQDQCLCPCQNVNTTCQAASITCVNGGAFGAHDCQTTRPCKGPSPVTRCTCPVGYTGVGCDIINPSNSDVCETSRLMYDSSMLNSAAAKYMECTAEITPILQLANLQDHRMNITLDLPNRQAVVALWTRTSKTKGMCGPIIQFFKCTVSDCSLLANTPGTLSTLSCPKKACEICTDPSCPVALQSIIQSFEEKKTPLTILIDPTQRHNINMTVGLDAFVNVKIPVNCMTGSCVSKIDYVPDNAPAIDKSSEMLMMGFWSSLALSMYLVLAVLAVYVNMELNNPPPAIKAMMLDHSHDKPDKHFGKDDGGYERLSTGSPISNSSELSNHPDAILIDDIPDEPLPSSMNPHGTFGLLWKDVGYRMSSRRHGLLCRRRPPKLILSKSTGIVHPGEMVAILGASGAGKSTLLDILGGIDKKGVISGFVDIFGDLNVHRKNVVSYVVQEDYNLSTMTVWETLDFSARMRLSADTSDAEIMARVRAVIEELALVKVATTKVGTLERGGISGGERRRLAIGVELVADPRILLADEPTSGLDSFYADMVIQSLRRRAVRDRCAVLLTIHQPPSHLFPLFHRVVLMCRGGTMAFNGTPDQAIAFFEQETGQTMKPGANPFEFLVEALSNRSTAFNTAIVRHFEESTYCRDMANSVIENIQSKEYVKSLPLRSVQRVSRLNQCKLLTLRAFRHSARDPSLLLMYNCVTMVVAVLTGLIFYQLDNRIVGSQNRIGFLFFAILFLSLLNMSSMGHFVLDRILLWRERFAGFYTIGPYFASKLLVDLVPFRVLPPALFSCIAYWLVGLQPDMAHFMRFVGVLILTNMVSGSSVFLISAASSNLGQANLFGILYFIYAMVFGGLLLNAGSSTSALSALSCTSFISYAYSSIMANEFHNLPLILDPKGFNGIEVNVDGDTILQNFGFSWDQFDHNILILSCAFVTITTTTYIILKNCQTRRK</sequence>
<evidence type="ECO:0000256" key="7">
    <source>
        <dbReference type="ARBA" id="ARBA00023136"/>
    </source>
</evidence>
<dbReference type="SUPFAM" id="SSF52540">
    <property type="entry name" value="P-loop containing nucleoside triphosphate hydrolases"/>
    <property type="match status" value="1"/>
</dbReference>
<proteinExistence type="predicted"/>
<dbReference type="InterPro" id="IPR003593">
    <property type="entry name" value="AAA+_ATPase"/>
</dbReference>
<dbReference type="GO" id="GO:0016020">
    <property type="term" value="C:membrane"/>
    <property type="evidence" value="ECO:0007669"/>
    <property type="project" value="UniProtKB-SubCell"/>
</dbReference>
<feature type="transmembrane region" description="Helical" evidence="8">
    <location>
        <begin position="706"/>
        <end position="727"/>
    </location>
</feature>
<evidence type="ECO:0000256" key="3">
    <source>
        <dbReference type="ARBA" id="ARBA00022692"/>
    </source>
</evidence>
<accession>A0A0H5QFY7</accession>
<evidence type="ECO:0000256" key="1">
    <source>
        <dbReference type="ARBA" id="ARBA00004141"/>
    </source>
</evidence>
<feature type="transmembrane region" description="Helical" evidence="8">
    <location>
        <begin position="820"/>
        <end position="841"/>
    </location>
</feature>
<dbReference type="PROSITE" id="PS50893">
    <property type="entry name" value="ABC_TRANSPORTER_2"/>
    <property type="match status" value="1"/>
</dbReference>
<dbReference type="Pfam" id="PF01061">
    <property type="entry name" value="ABC2_membrane"/>
    <property type="match status" value="1"/>
</dbReference>
<dbReference type="PROSITE" id="PS01186">
    <property type="entry name" value="EGF_2"/>
    <property type="match status" value="1"/>
</dbReference>
<evidence type="ECO:0000313" key="11">
    <source>
        <dbReference type="EMBL" id="CRZ00855.1"/>
    </source>
</evidence>
<keyword evidence="6 8" id="KW-1133">Transmembrane helix</keyword>
<dbReference type="GO" id="GO:0016887">
    <property type="term" value="F:ATP hydrolysis activity"/>
    <property type="evidence" value="ECO:0007669"/>
    <property type="project" value="InterPro"/>
</dbReference>
<feature type="signal peptide" evidence="9">
    <location>
        <begin position="1"/>
        <end position="16"/>
    </location>
</feature>
<evidence type="ECO:0000256" key="4">
    <source>
        <dbReference type="ARBA" id="ARBA00022741"/>
    </source>
</evidence>
<feature type="transmembrane region" description="Helical" evidence="8">
    <location>
        <begin position="936"/>
        <end position="954"/>
    </location>
</feature>
<feature type="domain" description="ABC transporter" evidence="10">
    <location>
        <begin position="369"/>
        <end position="620"/>
    </location>
</feature>
<name>A0A0H5QFY7_9EUKA</name>
<keyword evidence="5" id="KW-0067">ATP-binding</keyword>
<evidence type="ECO:0000259" key="10">
    <source>
        <dbReference type="PROSITE" id="PS50893"/>
    </source>
</evidence>
<dbReference type="Gene3D" id="3.40.50.300">
    <property type="entry name" value="P-loop containing nucleotide triphosphate hydrolases"/>
    <property type="match status" value="1"/>
</dbReference>
<evidence type="ECO:0000256" key="6">
    <source>
        <dbReference type="ARBA" id="ARBA00022989"/>
    </source>
</evidence>
<dbReference type="PROSITE" id="PS00022">
    <property type="entry name" value="EGF_1"/>
    <property type="match status" value="1"/>
</dbReference>
<dbReference type="PANTHER" id="PTHR48041:SF139">
    <property type="entry name" value="PROTEIN SCARLET"/>
    <property type="match status" value="1"/>
</dbReference>
<keyword evidence="4" id="KW-0547">Nucleotide-binding</keyword>
<dbReference type="GO" id="GO:0140359">
    <property type="term" value="F:ABC-type transporter activity"/>
    <property type="evidence" value="ECO:0007669"/>
    <property type="project" value="InterPro"/>
</dbReference>
<dbReference type="InterPro" id="IPR000742">
    <property type="entry name" value="EGF"/>
</dbReference>
<dbReference type="InterPro" id="IPR013525">
    <property type="entry name" value="ABC2_TM"/>
</dbReference>
<dbReference type="EMBL" id="HACM01000413">
    <property type="protein sequence ID" value="CRZ00855.1"/>
    <property type="molecule type" value="Transcribed_RNA"/>
</dbReference>
<feature type="transmembrane region" description="Helical" evidence="8">
    <location>
        <begin position="848"/>
        <end position="867"/>
    </location>
</feature>
<dbReference type="GO" id="GO:0005524">
    <property type="term" value="F:ATP binding"/>
    <property type="evidence" value="ECO:0007669"/>
    <property type="project" value="UniProtKB-KW"/>
</dbReference>
<evidence type="ECO:0000256" key="8">
    <source>
        <dbReference type="SAM" id="Phobius"/>
    </source>
</evidence>
<evidence type="ECO:0000256" key="2">
    <source>
        <dbReference type="ARBA" id="ARBA00022448"/>
    </source>
</evidence>
<organism evidence="11">
    <name type="scientific">Spongospora subterranea</name>
    <dbReference type="NCBI Taxonomy" id="70186"/>
    <lineage>
        <taxon>Eukaryota</taxon>
        <taxon>Sar</taxon>
        <taxon>Rhizaria</taxon>
        <taxon>Endomyxa</taxon>
        <taxon>Phytomyxea</taxon>
        <taxon>Plasmodiophorida</taxon>
        <taxon>Plasmodiophoridae</taxon>
        <taxon>Spongospora</taxon>
    </lineage>
</organism>
<dbReference type="InterPro" id="IPR027417">
    <property type="entry name" value="P-loop_NTPase"/>
</dbReference>
<dbReference type="Pfam" id="PF00005">
    <property type="entry name" value="ABC_tran"/>
    <property type="match status" value="1"/>
</dbReference>
<dbReference type="SMART" id="SM00382">
    <property type="entry name" value="AAA"/>
    <property type="match status" value="1"/>
</dbReference>
<feature type="transmembrane region" description="Helical" evidence="8">
    <location>
        <begin position="739"/>
        <end position="761"/>
    </location>
</feature>
<feature type="chain" id="PRO_5005222586" description="ABC transporter domain-containing protein" evidence="9">
    <location>
        <begin position="17"/>
        <end position="962"/>
    </location>
</feature>
<evidence type="ECO:0000256" key="9">
    <source>
        <dbReference type="SAM" id="SignalP"/>
    </source>
</evidence>
<reference evidence="11" key="1">
    <citation type="submission" date="2015-04" db="EMBL/GenBank/DDBJ databases">
        <title>The genome sequence of the plant pathogenic Rhizarian Plasmodiophora brassicae reveals insights in its biotrophic life cycle and the origin of chitin synthesis.</title>
        <authorList>
            <person name="Schwelm A."/>
            <person name="Fogelqvist J."/>
            <person name="Knaust A."/>
            <person name="Julke S."/>
            <person name="Lilja T."/>
            <person name="Dhandapani V."/>
            <person name="Bonilla-Rosso G."/>
            <person name="Karlsson M."/>
            <person name="Shevchenko A."/>
            <person name="Choi S.R."/>
            <person name="Kim H.G."/>
            <person name="Park J.Y."/>
            <person name="Lim Y.P."/>
            <person name="Ludwig-Muller J."/>
            <person name="Dixelius C."/>
        </authorList>
    </citation>
    <scope>NUCLEOTIDE SEQUENCE</scope>
    <source>
        <tissue evidence="11">Potato root galls</tissue>
    </source>
</reference>
<keyword evidence="3 8" id="KW-0812">Transmembrane</keyword>
<feature type="transmembrane region" description="Helical" evidence="8">
    <location>
        <begin position="790"/>
        <end position="808"/>
    </location>
</feature>
<dbReference type="InterPro" id="IPR003439">
    <property type="entry name" value="ABC_transporter-like_ATP-bd"/>
</dbReference>
<comment type="subcellular location">
    <subcellularLocation>
        <location evidence="1">Membrane</location>
        <topology evidence="1">Multi-pass membrane protein</topology>
    </subcellularLocation>
</comment>
<dbReference type="InterPro" id="IPR050352">
    <property type="entry name" value="ABCG_transporters"/>
</dbReference>
<keyword evidence="2" id="KW-0813">Transport</keyword>
<keyword evidence="7 8" id="KW-0472">Membrane</keyword>
<evidence type="ECO:0000256" key="5">
    <source>
        <dbReference type="ARBA" id="ARBA00022840"/>
    </source>
</evidence>
<dbReference type="PANTHER" id="PTHR48041">
    <property type="entry name" value="ABC TRANSPORTER G FAMILY MEMBER 28"/>
    <property type="match status" value="1"/>
</dbReference>
<dbReference type="PROSITE" id="PS00211">
    <property type="entry name" value="ABC_TRANSPORTER_1"/>
    <property type="match status" value="1"/>
</dbReference>
<dbReference type="InterPro" id="IPR017871">
    <property type="entry name" value="ABC_transporter-like_CS"/>
</dbReference>
<protein>
    <recommendedName>
        <fullName evidence="10">ABC transporter domain-containing protein</fullName>
    </recommendedName>
</protein>